<dbReference type="InterPro" id="IPR038573">
    <property type="entry name" value="BrnT_sf"/>
</dbReference>
<organism evidence="1 2">
    <name type="scientific">Rhizobium tubonense</name>
    <dbReference type="NCBI Taxonomy" id="484088"/>
    <lineage>
        <taxon>Bacteria</taxon>
        <taxon>Pseudomonadati</taxon>
        <taxon>Pseudomonadota</taxon>
        <taxon>Alphaproteobacteria</taxon>
        <taxon>Hyphomicrobiales</taxon>
        <taxon>Rhizobiaceae</taxon>
        <taxon>Rhizobium/Agrobacterium group</taxon>
        <taxon>Rhizobium</taxon>
    </lineage>
</organism>
<dbReference type="RefSeq" id="WP_111164321.1">
    <property type="nucleotide sequence ID" value="NZ_PCDP01000082.1"/>
</dbReference>
<dbReference type="Gene3D" id="3.10.450.530">
    <property type="entry name" value="Ribonuclease toxin, BrnT, of type II toxin-antitoxin system"/>
    <property type="match status" value="1"/>
</dbReference>
<gene>
    <name evidence="1" type="ORF">CPY51_31570</name>
</gene>
<dbReference type="InterPro" id="IPR007460">
    <property type="entry name" value="BrnT_toxin"/>
</dbReference>
<dbReference type="EMBL" id="PCDP01000082">
    <property type="protein sequence ID" value="PZM07662.1"/>
    <property type="molecule type" value="Genomic_DNA"/>
</dbReference>
<dbReference type="AlphaFoldDB" id="A0A2W4C1X4"/>
<comment type="caution">
    <text evidence="1">The sequence shown here is derived from an EMBL/GenBank/DDBJ whole genome shotgun (WGS) entry which is preliminary data.</text>
</comment>
<evidence type="ECO:0008006" key="3">
    <source>
        <dbReference type="Google" id="ProtNLM"/>
    </source>
</evidence>
<keyword evidence="2" id="KW-1185">Reference proteome</keyword>
<proteinExistence type="predicted"/>
<dbReference type="Pfam" id="PF04365">
    <property type="entry name" value="BrnT_toxin"/>
    <property type="match status" value="1"/>
</dbReference>
<evidence type="ECO:0000313" key="2">
    <source>
        <dbReference type="Proteomes" id="UP000248925"/>
    </source>
</evidence>
<accession>A0A2W4C1X4</accession>
<dbReference type="Proteomes" id="UP000248925">
    <property type="component" value="Unassembled WGS sequence"/>
</dbReference>
<dbReference type="OrthoDB" id="9798158at2"/>
<name>A0A2W4C1X4_9HYPH</name>
<sequence length="97" mass="11367">MKIGGFDWDNGNWPKCGKHGLSKSQIESIFDGDVRVLDDSSDRDEEHRYRGIGKDGDDRYTFIVFCLRRKNRLTLLRPVSARYMHAKEVRHLEQQKA</sequence>
<reference evidence="1 2" key="1">
    <citation type="journal article" date="2018" name="Sci. Rep.">
        <title>Rhizobium tumorigenes sp. nov., a novel plant tumorigenic bacterium isolated from cane gall tumors on thornless blackberry.</title>
        <authorList>
            <person name="Kuzmanovi N."/>
            <person name="Smalla K."/>
            <person name="Gronow S."/>
            <person name="PuBawska J."/>
        </authorList>
    </citation>
    <scope>NUCLEOTIDE SEQUENCE [LARGE SCALE GENOMIC DNA]</scope>
    <source>
        <strain evidence="1 2">CCBAU 85046</strain>
    </source>
</reference>
<evidence type="ECO:0000313" key="1">
    <source>
        <dbReference type="EMBL" id="PZM07662.1"/>
    </source>
</evidence>
<protein>
    <recommendedName>
        <fullName evidence="3">BrnT family toxin</fullName>
    </recommendedName>
</protein>